<dbReference type="Proteomes" id="UP000694930">
    <property type="component" value="Chromosome 11"/>
</dbReference>
<feature type="domain" description="RNase H type-1" evidence="1">
    <location>
        <begin position="48"/>
        <end position="173"/>
    </location>
</feature>
<evidence type="ECO:0000313" key="2">
    <source>
        <dbReference type="Proteomes" id="UP000694930"/>
    </source>
</evidence>
<dbReference type="RefSeq" id="XP_015057637.1">
    <property type="nucleotide sequence ID" value="XM_015202151.1"/>
</dbReference>
<organism evidence="2 3">
    <name type="scientific">Solanum pennellii</name>
    <name type="common">Tomato</name>
    <name type="synonym">Lycopersicon pennellii</name>
    <dbReference type="NCBI Taxonomy" id="28526"/>
    <lineage>
        <taxon>Eukaryota</taxon>
        <taxon>Viridiplantae</taxon>
        <taxon>Streptophyta</taxon>
        <taxon>Embryophyta</taxon>
        <taxon>Tracheophyta</taxon>
        <taxon>Spermatophyta</taxon>
        <taxon>Magnoliopsida</taxon>
        <taxon>eudicotyledons</taxon>
        <taxon>Gunneridae</taxon>
        <taxon>Pentapetalae</taxon>
        <taxon>asterids</taxon>
        <taxon>lamiids</taxon>
        <taxon>Solanales</taxon>
        <taxon>Solanaceae</taxon>
        <taxon>Solanoideae</taxon>
        <taxon>Solaneae</taxon>
        <taxon>Solanum</taxon>
        <taxon>Solanum subgen. Lycopersicon</taxon>
    </lineage>
</organism>
<dbReference type="InterPro" id="IPR002156">
    <property type="entry name" value="RNaseH_domain"/>
</dbReference>
<dbReference type="CDD" id="cd09279">
    <property type="entry name" value="RNase_HI_like"/>
    <property type="match status" value="1"/>
</dbReference>
<dbReference type="PANTHER" id="PTHR48475">
    <property type="entry name" value="RIBONUCLEASE H"/>
    <property type="match status" value="1"/>
</dbReference>
<protein>
    <submittedName>
        <fullName evidence="3">Uncharacterized protein LOC107003902</fullName>
    </submittedName>
</protein>
<reference evidence="3" key="2">
    <citation type="submission" date="2025-08" db="UniProtKB">
        <authorList>
            <consortium name="RefSeq"/>
        </authorList>
    </citation>
    <scope>IDENTIFICATION</scope>
</reference>
<dbReference type="PROSITE" id="PS50879">
    <property type="entry name" value="RNASE_H_1"/>
    <property type="match status" value="1"/>
</dbReference>
<dbReference type="Pfam" id="PF13456">
    <property type="entry name" value="RVT_3"/>
    <property type="match status" value="1"/>
</dbReference>
<keyword evidence="2" id="KW-1185">Reference proteome</keyword>
<evidence type="ECO:0000313" key="3">
    <source>
        <dbReference type="RefSeq" id="XP_015057637.1"/>
    </source>
</evidence>
<proteinExistence type="predicted"/>
<dbReference type="InterPro" id="IPR036397">
    <property type="entry name" value="RNaseH_sf"/>
</dbReference>
<dbReference type="PANTHER" id="PTHR48475:SF1">
    <property type="entry name" value="RNASE H TYPE-1 DOMAIN-CONTAINING PROTEIN"/>
    <property type="match status" value="1"/>
</dbReference>
<dbReference type="Gene3D" id="3.30.420.10">
    <property type="entry name" value="Ribonuclease H-like superfamily/Ribonuclease H"/>
    <property type="match status" value="1"/>
</dbReference>
<accession>A0ABM1FJ48</accession>
<dbReference type="GeneID" id="107003902"/>
<evidence type="ECO:0000259" key="1">
    <source>
        <dbReference type="PROSITE" id="PS50879"/>
    </source>
</evidence>
<dbReference type="InterPro" id="IPR012337">
    <property type="entry name" value="RNaseH-like_sf"/>
</dbReference>
<gene>
    <name evidence="3" type="primary">LOC107003902</name>
</gene>
<sequence>MDLLKYIFPKAMPTGRLAKWQMLLKYEPLKTYFHNEEVLFVGEDISEIYPEWRLFFDGTENHHEKGIGLESGQLYPMAAKLQFNCTNNMAEYEACILGLKMAIDMNVHELLVIGDSDLLIHQVQGEWAVKNPKITPYVQYVQKLCKIFRKIKFRHTPRTQNELADALATIVSMIKHLDADCIDPLDIELKEYSSLLFTR</sequence>
<name>A0ABM1FJ48_SOLPN</name>
<dbReference type="SUPFAM" id="SSF53098">
    <property type="entry name" value="Ribonuclease H-like"/>
    <property type="match status" value="1"/>
</dbReference>
<reference evidence="2" key="1">
    <citation type="journal article" date="2014" name="Nat. Genet.">
        <title>The genome of the stress-tolerant wild tomato species Solanum pennellii.</title>
        <authorList>
            <person name="Bolger A."/>
            <person name="Scossa F."/>
            <person name="Bolger M.E."/>
            <person name="Lanz C."/>
            <person name="Maumus F."/>
            <person name="Tohge T."/>
            <person name="Quesneville H."/>
            <person name="Alseekh S."/>
            <person name="Sorensen I."/>
            <person name="Lichtenstein G."/>
            <person name="Fich E.A."/>
            <person name="Conte M."/>
            <person name="Keller H."/>
            <person name="Schneeberger K."/>
            <person name="Schwacke R."/>
            <person name="Ofner I."/>
            <person name="Vrebalov J."/>
            <person name="Xu Y."/>
            <person name="Osorio S."/>
            <person name="Aflitos S.A."/>
            <person name="Schijlen E."/>
            <person name="Jimenez-Gomez J.M."/>
            <person name="Ryngajllo M."/>
            <person name="Kimura S."/>
            <person name="Kumar R."/>
            <person name="Koenig D."/>
            <person name="Headland L.R."/>
            <person name="Maloof J.N."/>
            <person name="Sinha N."/>
            <person name="van Ham R.C."/>
            <person name="Lankhorst R.K."/>
            <person name="Mao L."/>
            <person name="Vogel A."/>
            <person name="Arsova B."/>
            <person name="Panstruga R."/>
            <person name="Fei Z."/>
            <person name="Rose J.K."/>
            <person name="Zamir D."/>
            <person name="Carrari F."/>
            <person name="Giovannoni J.J."/>
            <person name="Weigel D."/>
            <person name="Usadel B."/>
            <person name="Fernie A.R."/>
        </authorList>
    </citation>
    <scope>NUCLEOTIDE SEQUENCE [LARGE SCALE GENOMIC DNA]</scope>
    <source>
        <strain evidence="2">cv. LA0716</strain>
    </source>
</reference>